<protein>
    <submittedName>
        <fullName evidence="1">Uncharacterized protein</fullName>
    </submittedName>
</protein>
<dbReference type="EMBL" id="MTZU01000030">
    <property type="protein sequence ID" value="PCE32146.1"/>
    <property type="molecule type" value="Genomic_DNA"/>
</dbReference>
<name>A0A2A4FIB3_9BURK</name>
<gene>
    <name evidence="1" type="ORF">BZL54_12175</name>
</gene>
<reference evidence="1 2" key="1">
    <citation type="submission" date="2017-01" db="EMBL/GenBank/DDBJ databases">
        <title>Whole-Genome Shotgun Sequencing of Two beta-Proteobacterial Species in Search of the Bulgecin Biosynthetic Cluster.</title>
        <authorList>
            <person name="Horsman M.E."/>
            <person name="Marous D.R."/>
            <person name="Li R."/>
            <person name="Oliver R.A."/>
            <person name="Byun B."/>
            <person name="Emrich S.J."/>
            <person name="Boggess B."/>
            <person name="Townsend C.A."/>
            <person name="Mobashery S."/>
        </authorList>
    </citation>
    <scope>NUCLEOTIDE SEQUENCE [LARGE SCALE GENOMIC DNA]</scope>
    <source>
        <strain evidence="1 2">ATCC 31433</strain>
    </source>
</reference>
<accession>A0A2A4FIB3</accession>
<organism evidence="1 2">
    <name type="scientific">Burkholderia ubonensis subsp. mesacidophila</name>
    <dbReference type="NCBI Taxonomy" id="265293"/>
    <lineage>
        <taxon>Bacteria</taxon>
        <taxon>Pseudomonadati</taxon>
        <taxon>Pseudomonadota</taxon>
        <taxon>Betaproteobacteria</taxon>
        <taxon>Burkholderiales</taxon>
        <taxon>Burkholderiaceae</taxon>
        <taxon>Burkholderia</taxon>
        <taxon>Burkholderia cepacia complex</taxon>
    </lineage>
</organism>
<dbReference type="Proteomes" id="UP000217994">
    <property type="component" value="Unassembled WGS sequence"/>
</dbReference>
<evidence type="ECO:0000313" key="2">
    <source>
        <dbReference type="Proteomes" id="UP000217994"/>
    </source>
</evidence>
<evidence type="ECO:0000313" key="1">
    <source>
        <dbReference type="EMBL" id="PCE32146.1"/>
    </source>
</evidence>
<comment type="caution">
    <text evidence="1">The sequence shown here is derived from an EMBL/GenBank/DDBJ whole genome shotgun (WGS) entry which is preliminary data.</text>
</comment>
<sequence>MKFLHDLVEHGHGCSFRFVHNIRRGGEPLRRRPGRFTRSKVCFLCHSSAALAQRRAGMTQILPRYRPFGRPGARRPDNPRCA</sequence>
<proteinExistence type="predicted"/>
<dbReference type="AlphaFoldDB" id="A0A2A4FIB3"/>